<dbReference type="EMBL" id="JAWRVI010000003">
    <property type="protein sequence ID" value="KAK4094450.1"/>
    <property type="molecule type" value="Genomic_DNA"/>
</dbReference>
<dbReference type="AlphaFoldDB" id="A0A2U3EEF8"/>
<accession>A0A2U3EEF8</accession>
<protein>
    <submittedName>
        <fullName evidence="3">Uncharacterized protein</fullName>
    </submittedName>
</protein>
<reference evidence="2" key="3">
    <citation type="submission" date="2023-11" db="EMBL/GenBank/DDBJ databases">
        <authorList>
            <person name="Beijen E."/>
            <person name="Ohm R.A."/>
        </authorList>
    </citation>
    <scope>NUCLEOTIDE SEQUENCE</scope>
    <source>
        <strain evidence="2">CBS 150709</strain>
    </source>
</reference>
<reference evidence="3" key="1">
    <citation type="submission" date="2015-05" db="EMBL/GenBank/DDBJ databases">
        <authorList>
            <person name="Wang D.B."/>
            <person name="Wang M."/>
        </authorList>
    </citation>
    <scope>NUCLEOTIDE SEQUENCE</scope>
    <source>
        <strain evidence="3">36-1</strain>
    </source>
</reference>
<feature type="region of interest" description="Disordered" evidence="1">
    <location>
        <begin position="38"/>
        <end position="73"/>
    </location>
</feature>
<evidence type="ECO:0000313" key="4">
    <source>
        <dbReference type="Proteomes" id="UP000245956"/>
    </source>
</evidence>
<sequence length="143" mass="14837">MPPPPATPLCLAGGDLRVVRPKSPRPFSTSILLPHCPAFEPPPLPVPTTTRLETSSTTDLPMAAPRNSLPPPGTLALRFLTRQPADVSLTGSLTNQGPGAARASKPPRGASCVLPPCDAPARALPFPAHNVPPPAHPHVPFPS</sequence>
<reference evidence="3 4" key="2">
    <citation type="journal article" date="2016" name="Front. Microbiol.">
        <title>Genome and transcriptome sequences reveal the specific parasitism of the nematophagous Purpureocillium lilacinum 36-1.</title>
        <authorList>
            <person name="Xie J."/>
            <person name="Li S."/>
            <person name="Mo C."/>
            <person name="Xiao X."/>
            <person name="Peng D."/>
            <person name="Wang G."/>
            <person name="Xiao Y."/>
        </authorList>
    </citation>
    <scope>NUCLEOTIDE SEQUENCE [LARGE SCALE GENOMIC DNA]</scope>
    <source>
        <strain evidence="3 4">36-1</strain>
    </source>
</reference>
<evidence type="ECO:0000313" key="3">
    <source>
        <dbReference type="EMBL" id="PWI72904.1"/>
    </source>
</evidence>
<keyword evidence="5" id="KW-1185">Reference proteome</keyword>
<evidence type="ECO:0000313" key="5">
    <source>
        <dbReference type="Proteomes" id="UP001287286"/>
    </source>
</evidence>
<name>A0A2U3EEF8_PURLI</name>
<dbReference type="Proteomes" id="UP000245956">
    <property type="component" value="Unassembled WGS sequence"/>
</dbReference>
<evidence type="ECO:0000313" key="2">
    <source>
        <dbReference type="EMBL" id="KAK4094450.1"/>
    </source>
</evidence>
<feature type="region of interest" description="Disordered" evidence="1">
    <location>
        <begin position="88"/>
        <end position="110"/>
    </location>
</feature>
<feature type="compositionally biased region" description="Low complexity" evidence="1">
    <location>
        <begin position="47"/>
        <end position="58"/>
    </location>
</feature>
<evidence type="ECO:0000256" key="1">
    <source>
        <dbReference type="SAM" id="MobiDB-lite"/>
    </source>
</evidence>
<reference evidence="2 5" key="4">
    <citation type="journal article" date="2024" name="Microbiol. Resour. Announc.">
        <title>Genome annotations for the ascomycete fungi Trichoderma harzianum, Trichoderma aggressivum, and Purpureocillium lilacinum.</title>
        <authorList>
            <person name="Beijen E.P.W."/>
            <person name="Ohm R.A."/>
        </authorList>
    </citation>
    <scope>NUCLEOTIDE SEQUENCE [LARGE SCALE GENOMIC DNA]</scope>
    <source>
        <strain evidence="2 5">CBS 150709</strain>
    </source>
</reference>
<dbReference type="Proteomes" id="UP001287286">
    <property type="component" value="Unassembled WGS sequence"/>
</dbReference>
<gene>
    <name evidence="3" type="ORF">PCL_09919</name>
    <name evidence="2" type="ORF">Purlil1_1055</name>
</gene>
<dbReference type="EMBL" id="LCWV01000005">
    <property type="protein sequence ID" value="PWI72904.1"/>
    <property type="molecule type" value="Genomic_DNA"/>
</dbReference>
<comment type="caution">
    <text evidence="3">The sequence shown here is derived from an EMBL/GenBank/DDBJ whole genome shotgun (WGS) entry which is preliminary data.</text>
</comment>
<organism evidence="3 4">
    <name type="scientific">Purpureocillium lilacinum</name>
    <name type="common">Paecilomyces lilacinus</name>
    <dbReference type="NCBI Taxonomy" id="33203"/>
    <lineage>
        <taxon>Eukaryota</taxon>
        <taxon>Fungi</taxon>
        <taxon>Dikarya</taxon>
        <taxon>Ascomycota</taxon>
        <taxon>Pezizomycotina</taxon>
        <taxon>Sordariomycetes</taxon>
        <taxon>Hypocreomycetidae</taxon>
        <taxon>Hypocreales</taxon>
        <taxon>Ophiocordycipitaceae</taxon>
        <taxon>Purpureocillium</taxon>
    </lineage>
</organism>
<proteinExistence type="predicted"/>